<keyword evidence="2" id="KW-1185">Reference proteome</keyword>
<evidence type="ECO:0000313" key="2">
    <source>
        <dbReference type="Proteomes" id="UP001595789"/>
    </source>
</evidence>
<comment type="caution">
    <text evidence="1">The sequence shown here is derived from an EMBL/GenBank/DDBJ whole genome shotgun (WGS) entry which is preliminary data.</text>
</comment>
<evidence type="ECO:0000313" key="1">
    <source>
        <dbReference type="EMBL" id="MFC4212162.1"/>
    </source>
</evidence>
<dbReference type="RefSeq" id="WP_378985886.1">
    <property type="nucleotide sequence ID" value="NZ_JBHSBW010000011.1"/>
</dbReference>
<gene>
    <name evidence="1" type="ORF">ACFOWA_13260</name>
</gene>
<sequence length="59" mass="6858">MEILPVGTVLKTKTTYFEITRYNDSGTYDVCEIEGNREMFIDEEIIHLGLEDGTWEIID</sequence>
<accession>A0ABV8PDS3</accession>
<protein>
    <submittedName>
        <fullName evidence="1">Uncharacterized protein</fullName>
    </submittedName>
</protein>
<organism evidence="1 2">
    <name type="scientific">Pedobacter lithocola</name>
    <dbReference type="NCBI Taxonomy" id="1908239"/>
    <lineage>
        <taxon>Bacteria</taxon>
        <taxon>Pseudomonadati</taxon>
        <taxon>Bacteroidota</taxon>
        <taxon>Sphingobacteriia</taxon>
        <taxon>Sphingobacteriales</taxon>
        <taxon>Sphingobacteriaceae</taxon>
        <taxon>Pedobacter</taxon>
    </lineage>
</organism>
<name>A0ABV8PDS3_9SPHI</name>
<proteinExistence type="predicted"/>
<reference evidence="2" key="1">
    <citation type="journal article" date="2019" name="Int. J. Syst. Evol. Microbiol.">
        <title>The Global Catalogue of Microorganisms (GCM) 10K type strain sequencing project: providing services to taxonomists for standard genome sequencing and annotation.</title>
        <authorList>
            <consortium name="The Broad Institute Genomics Platform"/>
            <consortium name="The Broad Institute Genome Sequencing Center for Infectious Disease"/>
            <person name="Wu L."/>
            <person name="Ma J."/>
        </authorList>
    </citation>
    <scope>NUCLEOTIDE SEQUENCE [LARGE SCALE GENOMIC DNA]</scope>
    <source>
        <strain evidence="2">CCM 8691</strain>
    </source>
</reference>
<dbReference type="Proteomes" id="UP001595789">
    <property type="component" value="Unassembled WGS sequence"/>
</dbReference>
<dbReference type="EMBL" id="JBHSBW010000011">
    <property type="protein sequence ID" value="MFC4212162.1"/>
    <property type="molecule type" value="Genomic_DNA"/>
</dbReference>